<evidence type="ECO:0000256" key="6">
    <source>
        <dbReference type="ARBA" id="ARBA00022989"/>
    </source>
</evidence>
<dbReference type="SUPFAM" id="SSF103473">
    <property type="entry name" value="MFS general substrate transporter"/>
    <property type="match status" value="1"/>
</dbReference>
<dbReference type="PROSITE" id="PS50850">
    <property type="entry name" value="MFS"/>
    <property type="match status" value="1"/>
</dbReference>
<feature type="compositionally biased region" description="Basic residues" evidence="8">
    <location>
        <begin position="400"/>
        <end position="418"/>
    </location>
</feature>
<feature type="transmembrane region" description="Helical" evidence="9">
    <location>
        <begin position="287"/>
        <end position="305"/>
    </location>
</feature>
<dbReference type="GO" id="GO:0022857">
    <property type="term" value="F:transmembrane transporter activity"/>
    <property type="evidence" value="ECO:0007669"/>
    <property type="project" value="InterPro"/>
</dbReference>
<feature type="transmembrane region" description="Helical" evidence="9">
    <location>
        <begin position="376"/>
        <end position="395"/>
    </location>
</feature>
<evidence type="ECO:0000256" key="8">
    <source>
        <dbReference type="SAM" id="MobiDB-lite"/>
    </source>
</evidence>
<evidence type="ECO:0000256" key="9">
    <source>
        <dbReference type="SAM" id="Phobius"/>
    </source>
</evidence>
<dbReference type="InterPro" id="IPR020846">
    <property type="entry name" value="MFS_dom"/>
</dbReference>
<feature type="transmembrane region" description="Helical" evidence="9">
    <location>
        <begin position="344"/>
        <end position="364"/>
    </location>
</feature>
<feature type="transmembrane region" description="Helical" evidence="9">
    <location>
        <begin position="260"/>
        <end position="280"/>
    </location>
</feature>
<feature type="transmembrane region" description="Helical" evidence="9">
    <location>
        <begin position="55"/>
        <end position="74"/>
    </location>
</feature>
<gene>
    <name evidence="11" type="ORF">ABWK59_13820</name>
</gene>
<organism evidence="11">
    <name type="scientific">Kitasatospora camelliae</name>
    <dbReference type="NCBI Taxonomy" id="3156397"/>
    <lineage>
        <taxon>Bacteria</taxon>
        <taxon>Bacillati</taxon>
        <taxon>Actinomycetota</taxon>
        <taxon>Actinomycetes</taxon>
        <taxon>Kitasatosporales</taxon>
        <taxon>Streptomycetaceae</taxon>
        <taxon>Kitasatospora</taxon>
    </lineage>
</organism>
<dbReference type="EMBL" id="CP159872">
    <property type="protein sequence ID" value="XCM79917.1"/>
    <property type="molecule type" value="Genomic_DNA"/>
</dbReference>
<accession>A0AAU8JUB4</accession>
<keyword evidence="5 9" id="KW-0812">Transmembrane</keyword>
<feature type="domain" description="Major facilitator superfamily (MFS) profile" evidence="10">
    <location>
        <begin position="20"/>
        <end position="405"/>
    </location>
</feature>
<evidence type="ECO:0000313" key="11">
    <source>
        <dbReference type="EMBL" id="XCM79917.1"/>
    </source>
</evidence>
<feature type="transmembrane region" description="Helical" evidence="9">
    <location>
        <begin position="86"/>
        <end position="107"/>
    </location>
</feature>
<dbReference type="KEGG" id="kcm:ABWK59_13820"/>
<feature type="region of interest" description="Disordered" evidence="8">
    <location>
        <begin position="400"/>
        <end position="494"/>
    </location>
</feature>
<feature type="transmembrane region" description="Helical" evidence="9">
    <location>
        <begin position="311"/>
        <end position="332"/>
    </location>
</feature>
<dbReference type="RefSeq" id="WP_354640878.1">
    <property type="nucleotide sequence ID" value="NZ_CP159872.1"/>
</dbReference>
<feature type="transmembrane region" description="Helical" evidence="9">
    <location>
        <begin position="113"/>
        <end position="132"/>
    </location>
</feature>
<evidence type="ECO:0000259" key="10">
    <source>
        <dbReference type="PROSITE" id="PS50850"/>
    </source>
</evidence>
<protein>
    <submittedName>
        <fullName evidence="11">MFS transporter</fullName>
    </submittedName>
</protein>
<keyword evidence="7 9" id="KW-0472">Membrane</keyword>
<comment type="subcellular location">
    <subcellularLocation>
        <location evidence="1">Cell membrane</location>
        <topology evidence="1">Multi-pass membrane protein</topology>
    </subcellularLocation>
</comment>
<evidence type="ECO:0000256" key="3">
    <source>
        <dbReference type="ARBA" id="ARBA00022448"/>
    </source>
</evidence>
<dbReference type="GO" id="GO:0005886">
    <property type="term" value="C:plasma membrane"/>
    <property type="evidence" value="ECO:0007669"/>
    <property type="project" value="UniProtKB-SubCell"/>
</dbReference>
<evidence type="ECO:0000256" key="2">
    <source>
        <dbReference type="ARBA" id="ARBA00008335"/>
    </source>
</evidence>
<proteinExistence type="inferred from homology"/>
<reference evidence="11" key="1">
    <citation type="submission" date="2024-06" db="EMBL/GenBank/DDBJ databases">
        <title>The genome sequences of Kitasatospora sp. strain HUAS MG31.</title>
        <authorList>
            <person name="Mo P."/>
        </authorList>
    </citation>
    <scope>NUCLEOTIDE SEQUENCE</scope>
    <source>
        <strain evidence="11">HUAS MG31</strain>
    </source>
</reference>
<feature type="transmembrane region" description="Helical" evidence="9">
    <location>
        <begin position="144"/>
        <end position="166"/>
    </location>
</feature>
<name>A0AAU8JUB4_9ACTN</name>
<dbReference type="Pfam" id="PF07690">
    <property type="entry name" value="MFS_1"/>
    <property type="match status" value="1"/>
</dbReference>
<keyword evidence="4" id="KW-1003">Cell membrane</keyword>
<dbReference type="InterPro" id="IPR011701">
    <property type="entry name" value="MFS"/>
</dbReference>
<evidence type="ECO:0000256" key="7">
    <source>
        <dbReference type="ARBA" id="ARBA00023136"/>
    </source>
</evidence>
<evidence type="ECO:0000256" key="5">
    <source>
        <dbReference type="ARBA" id="ARBA00022692"/>
    </source>
</evidence>
<feature type="compositionally biased region" description="Pro residues" evidence="8">
    <location>
        <begin position="445"/>
        <end position="464"/>
    </location>
</feature>
<keyword evidence="6 9" id="KW-1133">Transmembrane helix</keyword>
<dbReference type="Gene3D" id="1.20.1250.20">
    <property type="entry name" value="MFS general substrate transporter like domains"/>
    <property type="match status" value="1"/>
</dbReference>
<evidence type="ECO:0000256" key="1">
    <source>
        <dbReference type="ARBA" id="ARBA00004651"/>
    </source>
</evidence>
<dbReference type="PANTHER" id="PTHR43271:SF2">
    <property type="entry name" value="BLL2771 PROTEIN"/>
    <property type="match status" value="1"/>
</dbReference>
<comment type="similarity">
    <text evidence="2">Belongs to the major facilitator superfamily.</text>
</comment>
<feature type="transmembrane region" description="Helical" evidence="9">
    <location>
        <begin position="21"/>
        <end position="43"/>
    </location>
</feature>
<dbReference type="AlphaFoldDB" id="A0AAU8JUB4"/>
<dbReference type="PANTHER" id="PTHR43271">
    <property type="entry name" value="BLL2771 PROTEIN"/>
    <property type="match status" value="1"/>
</dbReference>
<evidence type="ECO:0000256" key="4">
    <source>
        <dbReference type="ARBA" id="ARBA00022475"/>
    </source>
</evidence>
<feature type="transmembrane region" description="Helical" evidence="9">
    <location>
        <begin position="217"/>
        <end position="240"/>
    </location>
</feature>
<dbReference type="InterPro" id="IPR036259">
    <property type="entry name" value="MFS_trans_sf"/>
</dbReference>
<feature type="transmembrane region" description="Helical" evidence="9">
    <location>
        <begin position="172"/>
        <end position="196"/>
    </location>
</feature>
<sequence length="494" mass="49842">MPDAQGAHPPTPPYAPFGRTVGVLCLIGVLVVGQLYTVIPLFAGMGRDWSVPVGSAAWTMTAFGLSYAVGFLLSGPLAERFGARRVLALGLLATGLATAAVAAAPSLGAACALRALQGLCASTFAPSAFAYLSTNLAPDRRPVALTYLTSSFLASAVIAQVCAQTAGGAAGWRGVFLGAGVLLVSAAGLVMATLRTRLSAAGPSPRLSQTFASMGRLLANPTLLLAYGATLTILAGFVATYTAVQVAGPPAMVGHPQALLALRASALPAMLLVPLGAPLLARVTTAVRVPAAFVLAAASIITASFLKDHTIVLAVALFSFVVAVAIATPGLVEMIASLAGPAKGASVTLYAFVLFVGASVGPQFAGALGDTGFGGIIRSAAILLSVGAVVAIAAGRAVGRGRHSRVGGRRPPRSRGRHADRGTVPADSEPGDPRGHQDAGYARPPGHPVQAPVPPPHPSDPFRPGPFRREPFPAGPVPYGDPRAGSAPRQSSRA</sequence>
<keyword evidence="3" id="KW-0813">Transport</keyword>